<gene>
    <name evidence="11" type="primary">hisE_1</name>
    <name evidence="10" type="synonym">hisE</name>
    <name evidence="11" type="ORF">CLTHE_10630</name>
</gene>
<dbReference type="GO" id="GO:0004636">
    <property type="term" value="F:phosphoribosyl-ATP diphosphatase activity"/>
    <property type="evidence" value="ECO:0007669"/>
    <property type="project" value="UniProtKB-UniRule"/>
</dbReference>
<evidence type="ECO:0000256" key="10">
    <source>
        <dbReference type="HAMAP-Rule" id="MF_01020"/>
    </source>
</evidence>
<evidence type="ECO:0000256" key="9">
    <source>
        <dbReference type="ARBA" id="ARBA00023102"/>
    </source>
</evidence>
<dbReference type="GO" id="GO:0005524">
    <property type="term" value="F:ATP binding"/>
    <property type="evidence" value="ECO:0007669"/>
    <property type="project" value="UniProtKB-KW"/>
</dbReference>
<comment type="caution">
    <text evidence="11">The sequence shown here is derived from an EMBL/GenBank/DDBJ whole genome shotgun (WGS) entry which is preliminary data.</text>
</comment>
<dbReference type="CDD" id="cd11534">
    <property type="entry name" value="NTP-PPase_HisIE_like"/>
    <property type="match status" value="1"/>
</dbReference>
<comment type="subcellular location">
    <subcellularLocation>
        <location evidence="2 10">Cytoplasm</location>
    </subcellularLocation>
</comment>
<evidence type="ECO:0000256" key="8">
    <source>
        <dbReference type="ARBA" id="ARBA00022840"/>
    </source>
</evidence>
<evidence type="ECO:0000256" key="5">
    <source>
        <dbReference type="ARBA" id="ARBA00022605"/>
    </source>
</evidence>
<dbReference type="PANTHER" id="PTHR42945:SF9">
    <property type="entry name" value="HISTIDINE BIOSYNTHESIS BIFUNCTIONAL PROTEIN HISIE"/>
    <property type="match status" value="1"/>
</dbReference>
<comment type="catalytic activity">
    <reaction evidence="1 10">
        <text>1-(5-phospho-beta-D-ribosyl)-ATP + H2O = 1-(5-phospho-beta-D-ribosyl)-5'-AMP + diphosphate + H(+)</text>
        <dbReference type="Rhea" id="RHEA:22828"/>
        <dbReference type="ChEBI" id="CHEBI:15377"/>
        <dbReference type="ChEBI" id="CHEBI:15378"/>
        <dbReference type="ChEBI" id="CHEBI:33019"/>
        <dbReference type="ChEBI" id="CHEBI:59457"/>
        <dbReference type="ChEBI" id="CHEBI:73183"/>
        <dbReference type="EC" id="3.6.1.31"/>
    </reaction>
</comment>
<evidence type="ECO:0000256" key="1">
    <source>
        <dbReference type="ARBA" id="ARBA00001460"/>
    </source>
</evidence>
<keyword evidence="4 10" id="KW-0963">Cytoplasm</keyword>
<dbReference type="PANTHER" id="PTHR42945">
    <property type="entry name" value="HISTIDINE BIOSYNTHESIS BIFUNCTIONAL PROTEIN"/>
    <property type="match status" value="1"/>
</dbReference>
<keyword evidence="7 10" id="KW-0378">Hydrolase</keyword>
<protein>
    <recommendedName>
        <fullName evidence="10">Phosphoribosyl-ATP pyrophosphatase</fullName>
        <shortName evidence="10">PRA-PH</shortName>
        <ecNumber evidence="10">3.6.1.31</ecNumber>
    </recommendedName>
</protein>
<dbReference type="SUPFAM" id="SSF101386">
    <property type="entry name" value="all-alpha NTP pyrophosphatases"/>
    <property type="match status" value="1"/>
</dbReference>
<evidence type="ECO:0000256" key="3">
    <source>
        <dbReference type="ARBA" id="ARBA00005204"/>
    </source>
</evidence>
<dbReference type="HAMAP" id="MF_01020">
    <property type="entry name" value="HisE"/>
    <property type="match status" value="1"/>
</dbReference>
<dbReference type="Gene3D" id="1.10.287.1080">
    <property type="entry name" value="MazG-like"/>
    <property type="match status" value="1"/>
</dbReference>
<dbReference type="RefSeq" id="WP_080022337.1">
    <property type="nucleotide sequence ID" value="NZ_LTAY01000028.1"/>
</dbReference>
<dbReference type="OrthoDB" id="9795769at2"/>
<dbReference type="Proteomes" id="UP000191448">
    <property type="component" value="Unassembled WGS sequence"/>
</dbReference>
<keyword evidence="5 10" id="KW-0028">Amino-acid biosynthesis</keyword>
<accession>A0A1V4SWT9</accession>
<proteinExistence type="inferred from homology"/>
<dbReference type="GO" id="GO:0000105">
    <property type="term" value="P:L-histidine biosynthetic process"/>
    <property type="evidence" value="ECO:0007669"/>
    <property type="project" value="UniProtKB-UniRule"/>
</dbReference>
<evidence type="ECO:0000256" key="4">
    <source>
        <dbReference type="ARBA" id="ARBA00022490"/>
    </source>
</evidence>
<comment type="similarity">
    <text evidence="10">Belongs to the PRA-PH family.</text>
</comment>
<name>A0A1V4SWT9_9CLOT</name>
<dbReference type="EMBL" id="LTAY01000028">
    <property type="protein sequence ID" value="OPX48774.1"/>
    <property type="molecule type" value="Genomic_DNA"/>
</dbReference>
<organism evidence="11 12">
    <name type="scientific">Clostridium thermobutyricum DSM 4928</name>
    <dbReference type="NCBI Taxonomy" id="1121339"/>
    <lineage>
        <taxon>Bacteria</taxon>
        <taxon>Bacillati</taxon>
        <taxon>Bacillota</taxon>
        <taxon>Clostridia</taxon>
        <taxon>Eubacteriales</taxon>
        <taxon>Clostridiaceae</taxon>
        <taxon>Clostridium</taxon>
    </lineage>
</organism>
<keyword evidence="9 10" id="KW-0368">Histidine biosynthesis</keyword>
<dbReference type="AlphaFoldDB" id="A0A1V4SWT9"/>
<dbReference type="EC" id="3.6.1.31" evidence="10"/>
<evidence type="ECO:0000256" key="2">
    <source>
        <dbReference type="ARBA" id="ARBA00004496"/>
    </source>
</evidence>
<dbReference type="NCBIfam" id="TIGR03188">
    <property type="entry name" value="histidine_hisI"/>
    <property type="match status" value="1"/>
</dbReference>
<evidence type="ECO:0000313" key="12">
    <source>
        <dbReference type="Proteomes" id="UP000191448"/>
    </source>
</evidence>
<comment type="pathway">
    <text evidence="3 10">Amino-acid biosynthesis; L-histidine biosynthesis; L-histidine from 5-phospho-alpha-D-ribose 1-diphosphate: step 2/9.</text>
</comment>
<dbReference type="Pfam" id="PF01503">
    <property type="entry name" value="PRA-PH"/>
    <property type="match status" value="1"/>
</dbReference>
<evidence type="ECO:0000256" key="6">
    <source>
        <dbReference type="ARBA" id="ARBA00022741"/>
    </source>
</evidence>
<evidence type="ECO:0000256" key="7">
    <source>
        <dbReference type="ARBA" id="ARBA00022801"/>
    </source>
</evidence>
<keyword evidence="6 10" id="KW-0547">Nucleotide-binding</keyword>
<keyword evidence="8 10" id="KW-0067">ATP-binding</keyword>
<sequence length="109" mass="12989">MEKVLEDLYDVIERRKNSSDKKSYTSYLFKNGREKILKKVGEECSEVIIASMKDDNKEEQINEMCDLIYHLLVLASEREINLKDIELELKRRRDKINNLKGERKPIEEL</sequence>
<dbReference type="InterPro" id="IPR021130">
    <property type="entry name" value="PRib-ATP_PPHydrolase-like"/>
</dbReference>
<dbReference type="GO" id="GO:0005737">
    <property type="term" value="C:cytoplasm"/>
    <property type="evidence" value="ECO:0007669"/>
    <property type="project" value="UniProtKB-SubCell"/>
</dbReference>
<reference evidence="11 12" key="1">
    <citation type="submission" date="2016-02" db="EMBL/GenBank/DDBJ databases">
        <title>Genome sequence of Clostridium thermobutyricum DSM 4928.</title>
        <authorList>
            <person name="Poehlein A."/>
            <person name="Daniel R."/>
        </authorList>
    </citation>
    <scope>NUCLEOTIDE SEQUENCE [LARGE SCALE GENOMIC DNA]</scope>
    <source>
        <strain evidence="11 12">DSM 4928</strain>
    </source>
</reference>
<evidence type="ECO:0000313" key="11">
    <source>
        <dbReference type="EMBL" id="OPX48774.1"/>
    </source>
</evidence>
<dbReference type="InterPro" id="IPR008179">
    <property type="entry name" value="HisE"/>
</dbReference>
<dbReference type="UniPathway" id="UPA00031">
    <property type="reaction ID" value="UER00007"/>
</dbReference>